<accession>A0ABU6ZQT6</accession>
<evidence type="ECO:0000313" key="2">
    <source>
        <dbReference type="Proteomes" id="UP001341840"/>
    </source>
</evidence>
<dbReference type="Proteomes" id="UP001341840">
    <property type="component" value="Unassembled WGS sequence"/>
</dbReference>
<dbReference type="EMBL" id="JASCZI010273046">
    <property type="protein sequence ID" value="MED6224126.1"/>
    <property type="molecule type" value="Genomic_DNA"/>
</dbReference>
<organism evidence="1 2">
    <name type="scientific">Stylosanthes scabra</name>
    <dbReference type="NCBI Taxonomy" id="79078"/>
    <lineage>
        <taxon>Eukaryota</taxon>
        <taxon>Viridiplantae</taxon>
        <taxon>Streptophyta</taxon>
        <taxon>Embryophyta</taxon>
        <taxon>Tracheophyta</taxon>
        <taxon>Spermatophyta</taxon>
        <taxon>Magnoliopsida</taxon>
        <taxon>eudicotyledons</taxon>
        <taxon>Gunneridae</taxon>
        <taxon>Pentapetalae</taxon>
        <taxon>rosids</taxon>
        <taxon>fabids</taxon>
        <taxon>Fabales</taxon>
        <taxon>Fabaceae</taxon>
        <taxon>Papilionoideae</taxon>
        <taxon>50 kb inversion clade</taxon>
        <taxon>dalbergioids sensu lato</taxon>
        <taxon>Dalbergieae</taxon>
        <taxon>Pterocarpus clade</taxon>
        <taxon>Stylosanthes</taxon>
    </lineage>
</organism>
<keyword evidence="2" id="KW-1185">Reference proteome</keyword>
<gene>
    <name evidence="1" type="ORF">PIB30_080766</name>
</gene>
<comment type="caution">
    <text evidence="1">The sequence shown here is derived from an EMBL/GenBank/DDBJ whole genome shotgun (WGS) entry which is preliminary data.</text>
</comment>
<reference evidence="1 2" key="1">
    <citation type="journal article" date="2023" name="Plants (Basel)">
        <title>Bridging the Gap: Combining Genomics and Transcriptomics Approaches to Understand Stylosanthes scabra, an Orphan Legume from the Brazilian Caatinga.</title>
        <authorList>
            <person name="Ferreira-Neto J.R.C."/>
            <person name="da Silva M.D."/>
            <person name="Binneck E."/>
            <person name="de Melo N.F."/>
            <person name="da Silva R.H."/>
            <person name="de Melo A.L.T.M."/>
            <person name="Pandolfi V."/>
            <person name="Bustamante F.O."/>
            <person name="Brasileiro-Vidal A.C."/>
            <person name="Benko-Iseppon A.M."/>
        </authorList>
    </citation>
    <scope>NUCLEOTIDE SEQUENCE [LARGE SCALE GENOMIC DNA]</scope>
    <source>
        <tissue evidence="1">Leaves</tissue>
    </source>
</reference>
<protein>
    <submittedName>
        <fullName evidence="1">Uncharacterized protein</fullName>
    </submittedName>
</protein>
<sequence length="150" mass="17079">MTKRVEKEMKIHRKTHVNACAVIFQGEARVSKSDGILAEFRIVKSASSFWRIKYPGEEDAVNCMRIDAIDMLIKEVQEEDNLLKAQANSQERLDAFENTNHESVLQKNKDATLKEKQTIELKPLPNTLKYAFLGNDKDLPVIISSSLTTE</sequence>
<proteinExistence type="predicted"/>
<name>A0ABU6ZQT6_9FABA</name>
<evidence type="ECO:0000313" key="1">
    <source>
        <dbReference type="EMBL" id="MED6224126.1"/>
    </source>
</evidence>